<name>A0A430KQU9_9GAMM</name>
<comment type="function">
    <text evidence="1 13">Transfers the gamma-phosphate of ATP to the 4'-position of a tetraacyldisaccharide 1-phosphate intermediate (termed DS-1-P) to form tetraacyldisaccharide 1,4'-bis-phosphate (lipid IVA).</text>
</comment>
<comment type="caution">
    <text evidence="14">The sequence shown here is derived from an EMBL/GenBank/DDBJ whole genome shotgun (WGS) entry which is preliminary data.</text>
</comment>
<gene>
    <name evidence="13" type="primary">lpxK</name>
    <name evidence="14" type="ORF">EH243_10660</name>
</gene>
<dbReference type="OrthoDB" id="9766423at2"/>
<dbReference type="InterPro" id="IPR003758">
    <property type="entry name" value="LpxK"/>
</dbReference>
<dbReference type="EC" id="2.7.1.130" evidence="3 13"/>
<evidence type="ECO:0000313" key="14">
    <source>
        <dbReference type="EMBL" id="RTE65723.1"/>
    </source>
</evidence>
<keyword evidence="7 13" id="KW-0808">Transferase</keyword>
<dbReference type="PANTHER" id="PTHR42724">
    <property type="entry name" value="TETRAACYLDISACCHARIDE 4'-KINASE"/>
    <property type="match status" value="1"/>
</dbReference>
<evidence type="ECO:0000256" key="11">
    <source>
        <dbReference type="ARBA" id="ARBA00023098"/>
    </source>
</evidence>
<evidence type="ECO:0000256" key="1">
    <source>
        <dbReference type="ARBA" id="ARBA00002274"/>
    </source>
</evidence>
<evidence type="ECO:0000256" key="10">
    <source>
        <dbReference type="ARBA" id="ARBA00022840"/>
    </source>
</evidence>
<keyword evidence="15" id="KW-1185">Reference proteome</keyword>
<dbReference type="GO" id="GO:0005524">
    <property type="term" value="F:ATP binding"/>
    <property type="evidence" value="ECO:0007669"/>
    <property type="project" value="UniProtKB-UniRule"/>
</dbReference>
<dbReference type="EMBL" id="RQXW01000008">
    <property type="protein sequence ID" value="RTE65723.1"/>
    <property type="molecule type" value="Genomic_DNA"/>
</dbReference>
<keyword evidence="5 13" id="KW-0444">Lipid biosynthesis</keyword>
<dbReference type="HAMAP" id="MF_00409">
    <property type="entry name" value="LpxK"/>
    <property type="match status" value="1"/>
</dbReference>
<dbReference type="GO" id="GO:0005886">
    <property type="term" value="C:plasma membrane"/>
    <property type="evidence" value="ECO:0007669"/>
    <property type="project" value="TreeGrafter"/>
</dbReference>
<comment type="catalytic activity">
    <reaction evidence="13">
        <text>a lipid A disaccharide + ATP = a lipid IVA + ADP + H(+)</text>
        <dbReference type="Rhea" id="RHEA:67840"/>
        <dbReference type="ChEBI" id="CHEBI:15378"/>
        <dbReference type="ChEBI" id="CHEBI:30616"/>
        <dbReference type="ChEBI" id="CHEBI:176343"/>
        <dbReference type="ChEBI" id="CHEBI:176425"/>
        <dbReference type="ChEBI" id="CHEBI:456216"/>
        <dbReference type="EC" id="2.7.1.130"/>
    </reaction>
</comment>
<dbReference type="Proteomes" id="UP000283087">
    <property type="component" value="Unassembled WGS sequence"/>
</dbReference>
<comment type="pathway">
    <text evidence="2 13">Glycolipid biosynthesis; lipid IV(A) biosynthesis; lipid IV(A) from (3R)-3-hydroxytetradecanoyl-[acyl-carrier-protein] and UDP-N-acetyl-alpha-D-glucosamine: step 6/6.</text>
</comment>
<reference evidence="14 15" key="1">
    <citation type="submission" date="2018-11" db="EMBL/GenBank/DDBJ databases">
        <title>The draft genome sequence of Amphritea opalescens ANRC-JH13T.</title>
        <authorList>
            <person name="Fang Z."/>
            <person name="Zhang Y."/>
            <person name="Han X."/>
        </authorList>
    </citation>
    <scope>NUCLEOTIDE SEQUENCE [LARGE SCALE GENOMIC DNA]</scope>
    <source>
        <strain evidence="14 15">ANRC-JH13</strain>
    </source>
</reference>
<evidence type="ECO:0000256" key="7">
    <source>
        <dbReference type="ARBA" id="ARBA00022679"/>
    </source>
</evidence>
<dbReference type="UniPathway" id="UPA00359">
    <property type="reaction ID" value="UER00482"/>
</dbReference>
<dbReference type="SUPFAM" id="SSF52540">
    <property type="entry name" value="P-loop containing nucleoside triphosphate hydrolases"/>
    <property type="match status" value="1"/>
</dbReference>
<evidence type="ECO:0000256" key="6">
    <source>
        <dbReference type="ARBA" id="ARBA00022556"/>
    </source>
</evidence>
<evidence type="ECO:0000256" key="5">
    <source>
        <dbReference type="ARBA" id="ARBA00022516"/>
    </source>
</evidence>
<dbReference type="NCBIfam" id="TIGR00682">
    <property type="entry name" value="lpxK"/>
    <property type="match status" value="1"/>
</dbReference>
<proteinExistence type="inferred from homology"/>
<dbReference type="PANTHER" id="PTHR42724:SF1">
    <property type="entry name" value="TETRAACYLDISACCHARIDE 4'-KINASE, MITOCHONDRIAL-RELATED"/>
    <property type="match status" value="1"/>
</dbReference>
<dbReference type="AlphaFoldDB" id="A0A430KQU9"/>
<evidence type="ECO:0000313" key="15">
    <source>
        <dbReference type="Proteomes" id="UP000283087"/>
    </source>
</evidence>
<dbReference type="Pfam" id="PF02606">
    <property type="entry name" value="LpxK"/>
    <property type="match status" value="1"/>
</dbReference>
<accession>A0A430KQU9</accession>
<sequence length="343" mass="37350">MGLEQAWYNGSRWPALLRPLERLFRCLATRRRQQYLDGIKARWTAPVPVIVVGNISVGGTGKSPLVIWLIEHLRTQGYSPGVISRGYRASPPTTPYFVTAAAKPSEAGDEPLMIVRRTGVPLVISADRVAAAKHLLTQAACDLIISDDGLQHYALDRTVEIAVIDGARGFGNRRCLPEGPLREPVERLNDVDLIVVNGNASPALLESAHASKAFQMTLEAGSLVSLSTHQVVEPSAWRGPRQVNAVAAIGNPVRFAQTLASLGFTPQLHPFADHHQYSRADVTFAQPLPLIMTEKDAVKCDHLGLDDAWYLQVNAMMDKSFSASLEAILNTALSADTEQNSAY</sequence>
<evidence type="ECO:0000256" key="13">
    <source>
        <dbReference type="HAMAP-Rule" id="MF_00409"/>
    </source>
</evidence>
<dbReference type="InterPro" id="IPR027417">
    <property type="entry name" value="P-loop_NTPase"/>
</dbReference>
<keyword evidence="10 13" id="KW-0067">ATP-binding</keyword>
<evidence type="ECO:0000256" key="12">
    <source>
        <dbReference type="ARBA" id="ARBA00029757"/>
    </source>
</evidence>
<dbReference type="RefSeq" id="WP_126158646.1">
    <property type="nucleotide sequence ID" value="NZ_RQXW01000008.1"/>
</dbReference>
<keyword evidence="8 13" id="KW-0547">Nucleotide-binding</keyword>
<protein>
    <recommendedName>
        <fullName evidence="4 13">Tetraacyldisaccharide 4'-kinase</fullName>
        <ecNumber evidence="3 13">2.7.1.130</ecNumber>
    </recommendedName>
    <alternativeName>
        <fullName evidence="12 13">Lipid A 4'-kinase</fullName>
    </alternativeName>
</protein>
<dbReference type="GO" id="GO:0009245">
    <property type="term" value="P:lipid A biosynthetic process"/>
    <property type="evidence" value="ECO:0007669"/>
    <property type="project" value="UniProtKB-UniRule"/>
</dbReference>
<dbReference type="GO" id="GO:0009244">
    <property type="term" value="P:lipopolysaccharide core region biosynthetic process"/>
    <property type="evidence" value="ECO:0007669"/>
    <property type="project" value="TreeGrafter"/>
</dbReference>
<evidence type="ECO:0000256" key="4">
    <source>
        <dbReference type="ARBA" id="ARBA00016436"/>
    </source>
</evidence>
<keyword evidence="9 13" id="KW-0418">Kinase</keyword>
<organism evidence="14 15">
    <name type="scientific">Amphritea opalescens</name>
    <dbReference type="NCBI Taxonomy" id="2490544"/>
    <lineage>
        <taxon>Bacteria</taxon>
        <taxon>Pseudomonadati</taxon>
        <taxon>Pseudomonadota</taxon>
        <taxon>Gammaproteobacteria</taxon>
        <taxon>Oceanospirillales</taxon>
        <taxon>Oceanospirillaceae</taxon>
        <taxon>Amphritea</taxon>
    </lineage>
</organism>
<keyword evidence="11 13" id="KW-0443">Lipid metabolism</keyword>
<evidence type="ECO:0000256" key="2">
    <source>
        <dbReference type="ARBA" id="ARBA00004870"/>
    </source>
</evidence>
<comment type="similarity">
    <text evidence="13">Belongs to the LpxK family.</text>
</comment>
<evidence type="ECO:0000256" key="9">
    <source>
        <dbReference type="ARBA" id="ARBA00022777"/>
    </source>
</evidence>
<comment type="caution">
    <text evidence="13">Lacks conserved residue(s) required for the propagation of feature annotation.</text>
</comment>
<evidence type="ECO:0000256" key="3">
    <source>
        <dbReference type="ARBA" id="ARBA00012071"/>
    </source>
</evidence>
<dbReference type="GO" id="GO:0009029">
    <property type="term" value="F:lipid-A 4'-kinase activity"/>
    <property type="evidence" value="ECO:0007669"/>
    <property type="project" value="UniProtKB-UniRule"/>
</dbReference>
<evidence type="ECO:0000256" key="8">
    <source>
        <dbReference type="ARBA" id="ARBA00022741"/>
    </source>
</evidence>
<keyword evidence="6 13" id="KW-0441">Lipid A biosynthesis</keyword>